<evidence type="ECO:0000256" key="7">
    <source>
        <dbReference type="SAM" id="Phobius"/>
    </source>
</evidence>
<dbReference type="RefSeq" id="WP_344291191.1">
    <property type="nucleotide sequence ID" value="NZ_BAAAPF010000128.1"/>
</dbReference>
<evidence type="ECO:0000256" key="6">
    <source>
        <dbReference type="SAM" id="MobiDB-lite"/>
    </source>
</evidence>
<evidence type="ECO:0000256" key="4">
    <source>
        <dbReference type="ARBA" id="ARBA00022989"/>
    </source>
</evidence>
<evidence type="ECO:0000256" key="3">
    <source>
        <dbReference type="ARBA" id="ARBA00022692"/>
    </source>
</evidence>
<comment type="subcellular location">
    <subcellularLocation>
        <location evidence="1">Cell membrane</location>
        <topology evidence="1">Multi-pass membrane protein</topology>
    </subcellularLocation>
</comment>
<dbReference type="EMBL" id="BAAAPF010000128">
    <property type="protein sequence ID" value="GAA2130038.1"/>
    <property type="molecule type" value="Genomic_DNA"/>
</dbReference>
<keyword evidence="3 7" id="KW-0812">Transmembrane</keyword>
<dbReference type="Gene3D" id="1.20.1250.20">
    <property type="entry name" value="MFS general substrate transporter like domains"/>
    <property type="match status" value="2"/>
</dbReference>
<dbReference type="SUPFAM" id="SSF103473">
    <property type="entry name" value="MFS general substrate transporter"/>
    <property type="match status" value="1"/>
</dbReference>
<feature type="region of interest" description="Disordered" evidence="6">
    <location>
        <begin position="387"/>
        <end position="409"/>
    </location>
</feature>
<reference evidence="9 10" key="1">
    <citation type="journal article" date="2019" name="Int. J. Syst. Evol. Microbiol.">
        <title>The Global Catalogue of Microorganisms (GCM) 10K type strain sequencing project: providing services to taxonomists for standard genome sequencing and annotation.</title>
        <authorList>
            <consortium name="The Broad Institute Genomics Platform"/>
            <consortium name="The Broad Institute Genome Sequencing Center for Infectious Disease"/>
            <person name="Wu L."/>
            <person name="Ma J."/>
        </authorList>
    </citation>
    <scope>NUCLEOTIDE SEQUENCE [LARGE SCALE GENOMIC DNA]</scope>
    <source>
        <strain evidence="9 10">JCM 15481</strain>
    </source>
</reference>
<feature type="transmembrane region" description="Helical" evidence="7">
    <location>
        <begin position="274"/>
        <end position="293"/>
    </location>
</feature>
<keyword evidence="4 7" id="KW-1133">Transmembrane helix</keyword>
<evidence type="ECO:0000313" key="10">
    <source>
        <dbReference type="Proteomes" id="UP001500443"/>
    </source>
</evidence>
<dbReference type="PANTHER" id="PTHR43124">
    <property type="entry name" value="PURINE EFFLUX PUMP PBUE"/>
    <property type="match status" value="1"/>
</dbReference>
<dbReference type="CDD" id="cd17324">
    <property type="entry name" value="MFS_NepI_like"/>
    <property type="match status" value="1"/>
</dbReference>
<gene>
    <name evidence="9" type="ORF">GCM10009802_37950</name>
</gene>
<evidence type="ECO:0000256" key="5">
    <source>
        <dbReference type="ARBA" id="ARBA00023136"/>
    </source>
</evidence>
<feature type="transmembrane region" description="Helical" evidence="7">
    <location>
        <begin position="299"/>
        <end position="317"/>
    </location>
</feature>
<dbReference type="InterPro" id="IPR050189">
    <property type="entry name" value="MFS_Efflux_Transporters"/>
</dbReference>
<dbReference type="InterPro" id="IPR020846">
    <property type="entry name" value="MFS_dom"/>
</dbReference>
<feature type="transmembrane region" description="Helical" evidence="7">
    <location>
        <begin position="240"/>
        <end position="262"/>
    </location>
</feature>
<feature type="transmembrane region" description="Helical" evidence="7">
    <location>
        <begin position="82"/>
        <end position="105"/>
    </location>
</feature>
<dbReference type="InterPro" id="IPR036259">
    <property type="entry name" value="MFS_trans_sf"/>
</dbReference>
<name>A0ABN2YNB6_9ACTN</name>
<protein>
    <submittedName>
        <fullName evidence="9">MFS transporter</fullName>
    </submittedName>
</protein>
<sequence>MSTQAGSRGARRSNRVLGILFLGMFVMGGAELLVVGVLDVMADDLGVSVSSAGALVTTYALGLAFGGPLLTALTMRLDKRTVLVAALVVFLVGNVVAVTTSSFGLLLAGRALTGAAAGLFDATAFAVALASVPPERAGRAIAVVISGVSVSAAIGVPLGTVAGNLLGWRGTFVAVIVLAGAVLAAAVAVVPSVPPVEDSAADQARHAFAPPVLAVLGLCFLVFASTYAALTYIVPFLAEVTGITGAAAGTFLLAYGAATAIGSFGGGRFADRDAAGTLVAGTAGCVLTLLALYVLGAHAVVVAVAMLAWGVCVFGMAPSLQYRVVSLAGPGGGLAQALPASAINAGIAFGAFAGGVAIDRFSVPAAVLTAVGIAVAAVTVAAATRHLTPPPAEKPTEPKQPALAPGHER</sequence>
<organism evidence="9 10">
    <name type="scientific">Streptomyces synnematoformans</name>
    <dbReference type="NCBI Taxonomy" id="415721"/>
    <lineage>
        <taxon>Bacteria</taxon>
        <taxon>Bacillati</taxon>
        <taxon>Actinomycetota</taxon>
        <taxon>Actinomycetes</taxon>
        <taxon>Kitasatosporales</taxon>
        <taxon>Streptomycetaceae</taxon>
        <taxon>Streptomyces</taxon>
    </lineage>
</organism>
<evidence type="ECO:0000259" key="8">
    <source>
        <dbReference type="PROSITE" id="PS50850"/>
    </source>
</evidence>
<feature type="transmembrane region" description="Helical" evidence="7">
    <location>
        <begin position="50"/>
        <end position="70"/>
    </location>
</feature>
<dbReference type="InterPro" id="IPR011701">
    <property type="entry name" value="MFS"/>
</dbReference>
<keyword evidence="2" id="KW-1003">Cell membrane</keyword>
<feature type="transmembrane region" description="Helical" evidence="7">
    <location>
        <begin position="172"/>
        <end position="191"/>
    </location>
</feature>
<keyword evidence="10" id="KW-1185">Reference proteome</keyword>
<proteinExistence type="predicted"/>
<comment type="caution">
    <text evidence="9">The sequence shown here is derived from an EMBL/GenBank/DDBJ whole genome shotgun (WGS) entry which is preliminary data.</text>
</comment>
<feature type="transmembrane region" description="Helical" evidence="7">
    <location>
        <begin position="337"/>
        <end position="358"/>
    </location>
</feature>
<keyword evidence="5 7" id="KW-0472">Membrane</keyword>
<feature type="transmembrane region" description="Helical" evidence="7">
    <location>
        <begin position="141"/>
        <end position="166"/>
    </location>
</feature>
<accession>A0ABN2YNB6</accession>
<dbReference type="PANTHER" id="PTHR43124:SF3">
    <property type="entry name" value="CHLORAMPHENICOL EFFLUX PUMP RV0191"/>
    <property type="match status" value="1"/>
</dbReference>
<evidence type="ECO:0000256" key="2">
    <source>
        <dbReference type="ARBA" id="ARBA00022475"/>
    </source>
</evidence>
<evidence type="ECO:0000313" key="9">
    <source>
        <dbReference type="EMBL" id="GAA2130038.1"/>
    </source>
</evidence>
<feature type="transmembrane region" description="Helical" evidence="7">
    <location>
        <begin position="212"/>
        <end position="234"/>
    </location>
</feature>
<dbReference type="Proteomes" id="UP001500443">
    <property type="component" value="Unassembled WGS sequence"/>
</dbReference>
<dbReference type="PROSITE" id="PS50850">
    <property type="entry name" value="MFS"/>
    <property type="match status" value="1"/>
</dbReference>
<feature type="transmembrane region" description="Helical" evidence="7">
    <location>
        <begin position="364"/>
        <end position="384"/>
    </location>
</feature>
<dbReference type="Pfam" id="PF07690">
    <property type="entry name" value="MFS_1"/>
    <property type="match status" value="1"/>
</dbReference>
<feature type="transmembrane region" description="Helical" evidence="7">
    <location>
        <begin position="16"/>
        <end position="38"/>
    </location>
</feature>
<feature type="domain" description="Major facilitator superfamily (MFS) profile" evidence="8">
    <location>
        <begin position="16"/>
        <end position="389"/>
    </location>
</feature>
<evidence type="ECO:0000256" key="1">
    <source>
        <dbReference type="ARBA" id="ARBA00004651"/>
    </source>
</evidence>